<evidence type="ECO:0000256" key="1">
    <source>
        <dbReference type="SAM" id="MobiDB-lite"/>
    </source>
</evidence>
<accession>A0A9X1U6I7</accession>
<evidence type="ECO:0000313" key="2">
    <source>
        <dbReference type="EMBL" id="MCG2626745.1"/>
    </source>
</evidence>
<dbReference type="EMBL" id="JAKLUA010000001">
    <property type="protein sequence ID" value="MCG2666567.1"/>
    <property type="molecule type" value="Genomic_DNA"/>
</dbReference>
<dbReference type="RefSeq" id="WP_237858853.1">
    <property type="nucleotide sequence ID" value="NZ_JAKLTY010000005.1"/>
</dbReference>
<keyword evidence="4" id="KW-1185">Reference proteome</keyword>
<dbReference type="Proteomes" id="UP001139012">
    <property type="component" value="Unassembled WGS sequence"/>
</dbReference>
<feature type="region of interest" description="Disordered" evidence="1">
    <location>
        <begin position="1"/>
        <end position="20"/>
    </location>
</feature>
<gene>
    <name evidence="3" type="ORF">L6637_06390</name>
    <name evidence="2" type="ORF">L6654_08930</name>
</gene>
<dbReference type="Proteomes" id="UP001139054">
    <property type="component" value="Unassembled WGS sequence"/>
</dbReference>
<dbReference type="EMBL" id="JAKLTY010000005">
    <property type="protein sequence ID" value="MCG2626745.1"/>
    <property type="molecule type" value="Genomic_DNA"/>
</dbReference>
<evidence type="ECO:0000313" key="5">
    <source>
        <dbReference type="Proteomes" id="UP001139054"/>
    </source>
</evidence>
<comment type="caution">
    <text evidence="2">The sequence shown here is derived from an EMBL/GenBank/DDBJ whole genome shotgun (WGS) entry which is preliminary data.</text>
</comment>
<proteinExistence type="predicted"/>
<evidence type="ECO:0000313" key="4">
    <source>
        <dbReference type="Proteomes" id="UP001139012"/>
    </source>
</evidence>
<dbReference type="AlphaFoldDB" id="A0A9X1U6I7"/>
<evidence type="ECO:0000313" key="3">
    <source>
        <dbReference type="EMBL" id="MCG2666567.1"/>
    </source>
</evidence>
<sequence>MTNDAVPPHSSGDTDQIVDVAPASELQARIVREDIDRSDVAFNRTLAQRKSRPLKA</sequence>
<name>A0A9X1U6I7_9BRAD</name>
<protein>
    <submittedName>
        <fullName evidence="2">Uncharacterized protein</fullName>
    </submittedName>
</protein>
<reference evidence="2" key="1">
    <citation type="submission" date="2022-01" db="EMBL/GenBank/DDBJ databases">
        <title>Genome sequnece data of strain Bradyrhizobium sp. nov.</title>
        <authorList>
            <person name="Zhang J."/>
        </authorList>
    </citation>
    <scope>NUCLEOTIDE SEQUENCE</scope>
    <source>
        <strain evidence="3">WYCCWR 12774</strain>
        <strain evidence="2">WYCCWR 13023</strain>
    </source>
</reference>
<organism evidence="2 5">
    <name type="scientific">Bradyrhizobium zhengyangense</name>
    <dbReference type="NCBI Taxonomy" id="2911009"/>
    <lineage>
        <taxon>Bacteria</taxon>
        <taxon>Pseudomonadati</taxon>
        <taxon>Pseudomonadota</taxon>
        <taxon>Alphaproteobacteria</taxon>
        <taxon>Hyphomicrobiales</taxon>
        <taxon>Nitrobacteraceae</taxon>
        <taxon>Bradyrhizobium</taxon>
    </lineage>
</organism>